<dbReference type="Proteomes" id="UP000030716">
    <property type="component" value="Segment"/>
</dbReference>
<sequence length="79" mass="9166">MVINESYAVMDITNNELVYSFDEFDANDKQVPWFALTAPPAHNKYLSFPTRRLATNFMEFNDLDSNYKVVKVKLAITIE</sequence>
<proteinExistence type="predicted"/>
<name>A0A0A7HFZ7_9CAUD</name>
<dbReference type="GeneID" id="26633824"/>
<protein>
    <submittedName>
        <fullName evidence="1">Uncharacterized protein</fullName>
    </submittedName>
</protein>
<organism evidence="1 2">
    <name type="scientific">Escherichia phage vB_EcoM_VR20</name>
    <dbReference type="NCBI Taxonomy" id="1567027"/>
    <lineage>
        <taxon>Viruses</taxon>
        <taxon>Duplodnaviria</taxon>
        <taxon>Heunggongvirae</taxon>
        <taxon>Uroviricota</taxon>
        <taxon>Caudoviricetes</taxon>
        <taxon>Pantevenvirales</taxon>
        <taxon>Straboviridae</taxon>
        <taxon>Tevenvirinae</taxon>
        <taxon>Gaprivervirus</taxon>
        <taxon>Gaprivervirus vr20</taxon>
    </lineage>
</organism>
<reference evidence="1 2" key="1">
    <citation type="submission" date="2014-10" db="EMBL/GenBank/DDBJ databases">
        <title>VR bacteriophages - a small but diverse group of low-temperature viruses.</title>
        <authorList>
            <person name="Kaliniene L."/>
            <person name="Meskys R."/>
            <person name="Simoliunas E."/>
            <person name="Zajanckauskaite A."/>
            <person name="Truncaite L."/>
        </authorList>
    </citation>
    <scope>NUCLEOTIDE SEQUENCE [LARGE SCALE GENOMIC DNA]</scope>
</reference>
<dbReference type="RefSeq" id="YP_009207325.1">
    <property type="nucleotide sequence ID" value="NC_028894.1"/>
</dbReference>
<dbReference type="KEGG" id="vg:26633824"/>
<evidence type="ECO:0000313" key="2">
    <source>
        <dbReference type="Proteomes" id="UP000030716"/>
    </source>
</evidence>
<evidence type="ECO:0000313" key="1">
    <source>
        <dbReference type="EMBL" id="AIZ02204.1"/>
    </source>
</evidence>
<dbReference type="EMBL" id="KP007360">
    <property type="protein sequence ID" value="AIZ02204.1"/>
    <property type="molecule type" value="Genomic_DNA"/>
</dbReference>
<keyword evidence="2" id="KW-1185">Reference proteome</keyword>
<gene>
    <name evidence="1" type="ORF">VR20_146</name>
</gene>
<accession>A0A0A7HFZ7</accession>